<accession>A0A3N4I597</accession>
<gene>
    <name evidence="2" type="ORF">BJ508DRAFT_115989</name>
</gene>
<evidence type="ECO:0000313" key="2">
    <source>
        <dbReference type="EMBL" id="RPA81275.1"/>
    </source>
</evidence>
<dbReference type="OrthoDB" id="2013972at2759"/>
<dbReference type="Gene3D" id="3.40.50.150">
    <property type="entry name" value="Vaccinia Virus protein VP39"/>
    <property type="match status" value="1"/>
</dbReference>
<dbReference type="InterPro" id="IPR029063">
    <property type="entry name" value="SAM-dependent_MTases_sf"/>
</dbReference>
<dbReference type="CDD" id="cd02440">
    <property type="entry name" value="AdoMet_MTases"/>
    <property type="match status" value="1"/>
</dbReference>
<feature type="region of interest" description="Disordered" evidence="1">
    <location>
        <begin position="1"/>
        <end position="48"/>
    </location>
</feature>
<evidence type="ECO:0000313" key="3">
    <source>
        <dbReference type="Proteomes" id="UP000275078"/>
    </source>
</evidence>
<dbReference type="AlphaFoldDB" id="A0A3N4I597"/>
<proteinExistence type="predicted"/>
<organism evidence="2 3">
    <name type="scientific">Ascobolus immersus RN42</name>
    <dbReference type="NCBI Taxonomy" id="1160509"/>
    <lineage>
        <taxon>Eukaryota</taxon>
        <taxon>Fungi</taxon>
        <taxon>Dikarya</taxon>
        <taxon>Ascomycota</taxon>
        <taxon>Pezizomycotina</taxon>
        <taxon>Pezizomycetes</taxon>
        <taxon>Pezizales</taxon>
        <taxon>Ascobolaceae</taxon>
        <taxon>Ascobolus</taxon>
    </lineage>
</organism>
<name>A0A3N4I597_ASCIM</name>
<protein>
    <recommendedName>
        <fullName evidence="4">S-adenosyl-L-methionine-dependent methyltransferase</fullName>
    </recommendedName>
</protein>
<dbReference type="PANTHER" id="PTHR43591">
    <property type="entry name" value="METHYLTRANSFERASE"/>
    <property type="match status" value="1"/>
</dbReference>
<dbReference type="STRING" id="1160509.A0A3N4I597"/>
<dbReference type="Proteomes" id="UP000275078">
    <property type="component" value="Unassembled WGS sequence"/>
</dbReference>
<evidence type="ECO:0000256" key="1">
    <source>
        <dbReference type="SAM" id="MobiDB-lite"/>
    </source>
</evidence>
<dbReference type="GO" id="GO:0008168">
    <property type="term" value="F:methyltransferase activity"/>
    <property type="evidence" value="ECO:0007669"/>
    <property type="project" value="TreeGrafter"/>
</dbReference>
<dbReference type="EMBL" id="ML119681">
    <property type="protein sequence ID" value="RPA81275.1"/>
    <property type="molecule type" value="Genomic_DNA"/>
</dbReference>
<dbReference type="SUPFAM" id="SSF53335">
    <property type="entry name" value="S-adenosyl-L-methionine-dependent methyltransferases"/>
    <property type="match status" value="1"/>
</dbReference>
<dbReference type="PANTHER" id="PTHR43591:SF24">
    <property type="entry name" value="2-METHOXY-6-POLYPRENYL-1,4-BENZOQUINOL METHYLASE, MITOCHONDRIAL"/>
    <property type="match status" value="1"/>
</dbReference>
<keyword evidence="3" id="KW-1185">Reference proteome</keyword>
<sequence length="353" mass="39517">MSTLSPFHDDENFDTATLNSVLETEDNHSNQNSESDEEPTTGPTPTTEYSRLDYIHNCWKIILRDRTGPGPNYPERLHLVPLPLRIDRPLRVLDVGSGCGIWAMEMAKKCPHLQVVGLEVTPIPSGPGTPKNLTFEVCTSLERGIEGDWPFVEKYGLFDLIHMRTLTGSTRDWPALLQKAKAAMDYGSVIEIQEGYLTGPESNDESFEGTRLQQYFKLLREAGEIAGIETDVPPRLAVMVREAGFIEVVEDKENCPVGTWVDANVEHPIAGYGKMMHELGTFAREATIKGAREYGMRTLMRIHGWTDQEATALVEDAIRDLNDGNIHIYYRTFVVHAKKPYPNGTGFPDDPSP</sequence>
<reference evidence="2 3" key="1">
    <citation type="journal article" date="2018" name="Nat. Ecol. Evol.">
        <title>Pezizomycetes genomes reveal the molecular basis of ectomycorrhizal truffle lifestyle.</title>
        <authorList>
            <person name="Murat C."/>
            <person name="Payen T."/>
            <person name="Noel B."/>
            <person name="Kuo A."/>
            <person name="Morin E."/>
            <person name="Chen J."/>
            <person name="Kohler A."/>
            <person name="Krizsan K."/>
            <person name="Balestrini R."/>
            <person name="Da Silva C."/>
            <person name="Montanini B."/>
            <person name="Hainaut M."/>
            <person name="Levati E."/>
            <person name="Barry K.W."/>
            <person name="Belfiori B."/>
            <person name="Cichocki N."/>
            <person name="Clum A."/>
            <person name="Dockter R.B."/>
            <person name="Fauchery L."/>
            <person name="Guy J."/>
            <person name="Iotti M."/>
            <person name="Le Tacon F."/>
            <person name="Lindquist E.A."/>
            <person name="Lipzen A."/>
            <person name="Malagnac F."/>
            <person name="Mello A."/>
            <person name="Molinier V."/>
            <person name="Miyauchi S."/>
            <person name="Poulain J."/>
            <person name="Riccioni C."/>
            <person name="Rubini A."/>
            <person name="Sitrit Y."/>
            <person name="Splivallo R."/>
            <person name="Traeger S."/>
            <person name="Wang M."/>
            <person name="Zifcakova L."/>
            <person name="Wipf D."/>
            <person name="Zambonelli A."/>
            <person name="Paolocci F."/>
            <person name="Nowrousian M."/>
            <person name="Ottonello S."/>
            <person name="Baldrian P."/>
            <person name="Spatafora J.W."/>
            <person name="Henrissat B."/>
            <person name="Nagy L.G."/>
            <person name="Aury J.M."/>
            <person name="Wincker P."/>
            <person name="Grigoriev I.V."/>
            <person name="Bonfante P."/>
            <person name="Martin F.M."/>
        </authorList>
    </citation>
    <scope>NUCLEOTIDE SEQUENCE [LARGE SCALE GENOMIC DNA]</scope>
    <source>
        <strain evidence="2 3">RN42</strain>
    </source>
</reference>
<evidence type="ECO:0008006" key="4">
    <source>
        <dbReference type="Google" id="ProtNLM"/>
    </source>
</evidence>
<dbReference type="Pfam" id="PF13489">
    <property type="entry name" value="Methyltransf_23"/>
    <property type="match status" value="1"/>
</dbReference>